<feature type="transmembrane region" description="Helical" evidence="7">
    <location>
        <begin position="6"/>
        <end position="31"/>
    </location>
</feature>
<protein>
    <submittedName>
        <fullName evidence="8">Cytochrome d ubiquinol oxidase subunit II</fullName>
    </submittedName>
</protein>
<keyword evidence="5 7" id="KW-1133">Transmembrane helix</keyword>
<feature type="transmembrane region" description="Helical" evidence="7">
    <location>
        <begin position="121"/>
        <end position="142"/>
    </location>
</feature>
<evidence type="ECO:0000256" key="1">
    <source>
        <dbReference type="ARBA" id="ARBA00004651"/>
    </source>
</evidence>
<feature type="transmembrane region" description="Helical" evidence="7">
    <location>
        <begin position="232"/>
        <end position="256"/>
    </location>
</feature>
<dbReference type="PANTHER" id="PTHR43141">
    <property type="entry name" value="CYTOCHROME BD2 SUBUNIT II"/>
    <property type="match status" value="1"/>
</dbReference>
<keyword evidence="4 7" id="KW-0812">Transmembrane</keyword>
<dbReference type="InterPro" id="IPR003317">
    <property type="entry name" value="Cyt-d_oxidase_su2"/>
</dbReference>
<evidence type="ECO:0000313" key="8">
    <source>
        <dbReference type="EMBL" id="TJZ96560.1"/>
    </source>
</evidence>
<name>A0A4U0RP60_9ACTN</name>
<dbReference type="GO" id="GO:0019646">
    <property type="term" value="P:aerobic electron transport chain"/>
    <property type="evidence" value="ECO:0007669"/>
    <property type="project" value="TreeGrafter"/>
</dbReference>
<reference evidence="8 9" key="1">
    <citation type="submission" date="2019-04" db="EMBL/GenBank/DDBJ databases">
        <title>Streptomyces oryziradicis sp. nov., a novel actinomycete isolated from rhizosphere soil of rice (Oryza sativa L.).</title>
        <authorList>
            <person name="Li C."/>
        </authorList>
    </citation>
    <scope>NUCLEOTIDE SEQUENCE [LARGE SCALE GENOMIC DNA]</scope>
    <source>
        <strain evidence="8 9">NEAU-C40</strain>
    </source>
</reference>
<organism evidence="8 9">
    <name type="scientific">Actinacidiphila oryziradicis</name>
    <dbReference type="NCBI Taxonomy" id="2571141"/>
    <lineage>
        <taxon>Bacteria</taxon>
        <taxon>Bacillati</taxon>
        <taxon>Actinomycetota</taxon>
        <taxon>Actinomycetes</taxon>
        <taxon>Kitasatosporales</taxon>
        <taxon>Streptomycetaceae</taxon>
        <taxon>Actinacidiphila</taxon>
    </lineage>
</organism>
<keyword evidence="3" id="KW-1003">Cell membrane</keyword>
<dbReference type="AlphaFoldDB" id="A0A4U0RP60"/>
<dbReference type="PANTHER" id="PTHR43141:SF4">
    <property type="entry name" value="CYTOCHROME BD2 SUBUNIT II"/>
    <property type="match status" value="1"/>
</dbReference>
<comment type="similarity">
    <text evidence="2">Belongs to the cytochrome ubiquinol oxidase subunit 2 family.</text>
</comment>
<feature type="transmembrane region" description="Helical" evidence="7">
    <location>
        <begin position="263"/>
        <end position="280"/>
    </location>
</feature>
<feature type="transmembrane region" description="Helical" evidence="7">
    <location>
        <begin position="86"/>
        <end position="109"/>
    </location>
</feature>
<gene>
    <name evidence="8" type="ORF">FCI23_50695</name>
</gene>
<dbReference type="GO" id="GO:0016682">
    <property type="term" value="F:oxidoreductase activity, acting on diphenols and related substances as donors, oxygen as acceptor"/>
    <property type="evidence" value="ECO:0007669"/>
    <property type="project" value="TreeGrafter"/>
</dbReference>
<evidence type="ECO:0000256" key="4">
    <source>
        <dbReference type="ARBA" id="ARBA00022692"/>
    </source>
</evidence>
<evidence type="ECO:0000256" key="6">
    <source>
        <dbReference type="ARBA" id="ARBA00023136"/>
    </source>
</evidence>
<dbReference type="GO" id="GO:0070069">
    <property type="term" value="C:cytochrome complex"/>
    <property type="evidence" value="ECO:0007669"/>
    <property type="project" value="TreeGrafter"/>
</dbReference>
<evidence type="ECO:0000256" key="7">
    <source>
        <dbReference type="SAM" id="Phobius"/>
    </source>
</evidence>
<proteinExistence type="inferred from homology"/>
<dbReference type="RefSeq" id="WP_136730735.1">
    <property type="nucleotide sequence ID" value="NZ_SUMC01000157.1"/>
</dbReference>
<dbReference type="EMBL" id="SUMC01000157">
    <property type="protein sequence ID" value="TJZ96560.1"/>
    <property type="molecule type" value="Genomic_DNA"/>
</dbReference>
<evidence type="ECO:0000313" key="9">
    <source>
        <dbReference type="Proteomes" id="UP000305778"/>
    </source>
</evidence>
<dbReference type="OrthoDB" id="9776710at2"/>
<evidence type="ECO:0000256" key="3">
    <source>
        <dbReference type="ARBA" id="ARBA00022475"/>
    </source>
</evidence>
<accession>A0A4U0RP60</accession>
<comment type="caution">
    <text evidence="8">The sequence shown here is derived from an EMBL/GenBank/DDBJ whole genome shotgun (WGS) entry which is preliminary data.</text>
</comment>
<feature type="transmembrane region" description="Helical" evidence="7">
    <location>
        <begin position="300"/>
        <end position="327"/>
    </location>
</feature>
<keyword evidence="9" id="KW-1185">Reference proteome</keyword>
<dbReference type="Pfam" id="PF02322">
    <property type="entry name" value="Cyt_bd_oxida_II"/>
    <property type="match status" value="1"/>
</dbReference>
<keyword evidence="6 7" id="KW-0472">Membrane</keyword>
<evidence type="ECO:0000256" key="5">
    <source>
        <dbReference type="ARBA" id="ARBA00022989"/>
    </source>
</evidence>
<sequence>MHLYSLPLYFILIGLILYTVLGGADFGAGLWQLTAGRGHEAERRRDHAHDALAPVWEANHVWLVFVLTVTWTAYPVVSGSVASTLSVPLFIAALGIIFRGTTYALGAGASEPHERRVIDSVFALSSILTPFALGTITGGIASGRVPVGNAAGDLWTSWVNPTSMLIGVLAVAIGGFLAAVYLCADAVRVGEPDLERWFRQRALASGVLAGALALGGLGVLRADSPTLYRGLVTGSGLPALVVSPLAGIATLLLVWLRRYGPGRASAALAVAAIVTGWALAQSPNFLPGLTVRQAAAPRDTLIAVTVAVLGGAVILFPSLSLLFSLVLRGRFDPGRLQGTGVPPVQAQRAAGKHGLAGRVTGALFLAGIGLLTVAGAEWAHALGVLCLAGFVVVGVYAVAPAEVAADSPGGPGAQRVPWRGGVPAVMAPAGRRHRVRCAEAPPGPTTGAASKAHGRPWPGAGASVGQDLYWVFRLK</sequence>
<feature type="transmembrane region" description="Helical" evidence="7">
    <location>
        <begin position="51"/>
        <end position="74"/>
    </location>
</feature>
<feature type="transmembrane region" description="Helical" evidence="7">
    <location>
        <begin position="355"/>
        <end position="374"/>
    </location>
</feature>
<evidence type="ECO:0000256" key="2">
    <source>
        <dbReference type="ARBA" id="ARBA00007543"/>
    </source>
</evidence>
<dbReference type="Proteomes" id="UP000305778">
    <property type="component" value="Unassembled WGS sequence"/>
</dbReference>
<feature type="transmembrane region" description="Helical" evidence="7">
    <location>
        <begin position="162"/>
        <end position="182"/>
    </location>
</feature>
<dbReference type="GO" id="GO:0009055">
    <property type="term" value="F:electron transfer activity"/>
    <property type="evidence" value="ECO:0007669"/>
    <property type="project" value="TreeGrafter"/>
</dbReference>
<feature type="transmembrane region" description="Helical" evidence="7">
    <location>
        <begin position="380"/>
        <end position="399"/>
    </location>
</feature>
<comment type="subcellular location">
    <subcellularLocation>
        <location evidence="1">Cell membrane</location>
        <topology evidence="1">Multi-pass membrane protein</topology>
    </subcellularLocation>
</comment>
<feature type="transmembrane region" description="Helical" evidence="7">
    <location>
        <begin position="202"/>
        <end position="220"/>
    </location>
</feature>
<dbReference type="GO" id="GO:0005886">
    <property type="term" value="C:plasma membrane"/>
    <property type="evidence" value="ECO:0007669"/>
    <property type="project" value="UniProtKB-SubCell"/>
</dbReference>